<sequence>MNGLNPDDLAEIIAREEAAAAAAKCERSWQAHSALAQNYRRQLHQDMTDNAVPRFATA</sequence>
<protein>
    <submittedName>
        <fullName evidence="1">Uncharacterized protein</fullName>
    </submittedName>
</protein>
<dbReference type="Proteomes" id="UP001597400">
    <property type="component" value="Unassembled WGS sequence"/>
</dbReference>
<dbReference type="RefSeq" id="WP_380926539.1">
    <property type="nucleotide sequence ID" value="NZ_JBHUGS010000001.1"/>
</dbReference>
<name>A0ABW4TUB5_9SPHN</name>
<keyword evidence="2" id="KW-1185">Reference proteome</keyword>
<comment type="caution">
    <text evidence="1">The sequence shown here is derived from an EMBL/GenBank/DDBJ whole genome shotgun (WGS) entry which is preliminary data.</text>
</comment>
<evidence type="ECO:0000313" key="2">
    <source>
        <dbReference type="Proteomes" id="UP001597400"/>
    </source>
</evidence>
<organism evidence="1 2">
    <name type="scientific">Sphingomonas arantia</name>
    <dbReference type="NCBI Taxonomy" id="1460676"/>
    <lineage>
        <taxon>Bacteria</taxon>
        <taxon>Pseudomonadati</taxon>
        <taxon>Pseudomonadota</taxon>
        <taxon>Alphaproteobacteria</taxon>
        <taxon>Sphingomonadales</taxon>
        <taxon>Sphingomonadaceae</taxon>
        <taxon>Sphingomonas</taxon>
    </lineage>
</organism>
<accession>A0ABW4TUB5</accession>
<evidence type="ECO:0000313" key="1">
    <source>
        <dbReference type="EMBL" id="MFD1949171.1"/>
    </source>
</evidence>
<reference evidence="2" key="1">
    <citation type="journal article" date="2019" name="Int. J. Syst. Evol. Microbiol.">
        <title>The Global Catalogue of Microorganisms (GCM) 10K type strain sequencing project: providing services to taxonomists for standard genome sequencing and annotation.</title>
        <authorList>
            <consortium name="The Broad Institute Genomics Platform"/>
            <consortium name="The Broad Institute Genome Sequencing Center for Infectious Disease"/>
            <person name="Wu L."/>
            <person name="Ma J."/>
        </authorList>
    </citation>
    <scope>NUCLEOTIDE SEQUENCE [LARGE SCALE GENOMIC DNA]</scope>
    <source>
        <strain evidence="2">CGMCC 1.12702</strain>
    </source>
</reference>
<gene>
    <name evidence="1" type="ORF">ACFSGX_00145</name>
</gene>
<dbReference type="EMBL" id="JBHUGS010000001">
    <property type="protein sequence ID" value="MFD1949171.1"/>
    <property type="molecule type" value="Genomic_DNA"/>
</dbReference>
<proteinExistence type="predicted"/>